<reference evidence="10" key="2">
    <citation type="journal article" date="2024" name="Environ. Microbiol.">
        <title>Genome analysis and description of Tunturibacter gen. nov. expands the diversity of Terriglobia in tundra soils.</title>
        <authorList>
            <person name="Messyasz A."/>
            <person name="Mannisto M.K."/>
            <person name="Kerkhof L.J."/>
            <person name="Haggblom M.M."/>
        </authorList>
    </citation>
    <scope>NUCLEOTIDE SEQUENCE</scope>
    <source>
        <strain evidence="10">M8UP39</strain>
    </source>
</reference>
<dbReference type="InterPro" id="IPR025857">
    <property type="entry name" value="MacB_PCD"/>
</dbReference>
<dbReference type="PANTHER" id="PTHR30572:SF4">
    <property type="entry name" value="ABC TRANSPORTER PERMEASE YTRF"/>
    <property type="match status" value="1"/>
</dbReference>
<feature type="transmembrane region" description="Helical" evidence="7">
    <location>
        <begin position="329"/>
        <end position="353"/>
    </location>
</feature>
<evidence type="ECO:0000256" key="4">
    <source>
        <dbReference type="ARBA" id="ARBA00022989"/>
    </source>
</evidence>
<dbReference type="GO" id="GO:0005886">
    <property type="term" value="C:plasma membrane"/>
    <property type="evidence" value="ECO:0007669"/>
    <property type="project" value="UniProtKB-SubCell"/>
</dbReference>
<evidence type="ECO:0000256" key="3">
    <source>
        <dbReference type="ARBA" id="ARBA00022692"/>
    </source>
</evidence>
<keyword evidence="3 7" id="KW-0812">Transmembrane</keyword>
<name>A0AAU7Z057_9BACT</name>
<dbReference type="Pfam" id="PF02687">
    <property type="entry name" value="FtsX"/>
    <property type="match status" value="1"/>
</dbReference>
<keyword evidence="5 7" id="KW-0472">Membrane</keyword>
<feature type="transmembrane region" description="Helical" evidence="7">
    <location>
        <begin position="285"/>
        <end position="309"/>
    </location>
</feature>
<feature type="domain" description="MacB-like periplasmic core" evidence="9">
    <location>
        <begin position="22"/>
        <end position="247"/>
    </location>
</feature>
<dbReference type="PANTHER" id="PTHR30572">
    <property type="entry name" value="MEMBRANE COMPONENT OF TRANSPORTER-RELATED"/>
    <property type="match status" value="1"/>
</dbReference>
<evidence type="ECO:0000259" key="9">
    <source>
        <dbReference type="Pfam" id="PF12704"/>
    </source>
</evidence>
<evidence type="ECO:0000256" key="7">
    <source>
        <dbReference type="SAM" id="Phobius"/>
    </source>
</evidence>
<dbReference type="GO" id="GO:0022857">
    <property type="term" value="F:transmembrane transporter activity"/>
    <property type="evidence" value="ECO:0007669"/>
    <property type="project" value="TreeGrafter"/>
</dbReference>
<dbReference type="KEGG" id="tgi:RBB81_21630"/>
<evidence type="ECO:0000256" key="1">
    <source>
        <dbReference type="ARBA" id="ARBA00004651"/>
    </source>
</evidence>
<dbReference type="AlphaFoldDB" id="A0AAU7Z057"/>
<gene>
    <name evidence="10" type="ORF">RBB81_21630</name>
</gene>
<keyword evidence="2" id="KW-1003">Cell membrane</keyword>
<dbReference type="EMBL" id="CP132938">
    <property type="protein sequence ID" value="XCB22148.1"/>
    <property type="molecule type" value="Genomic_DNA"/>
</dbReference>
<feature type="transmembrane region" description="Helical" evidence="7">
    <location>
        <begin position="21"/>
        <end position="41"/>
    </location>
</feature>
<evidence type="ECO:0000256" key="2">
    <source>
        <dbReference type="ARBA" id="ARBA00022475"/>
    </source>
</evidence>
<comment type="similarity">
    <text evidence="6">Belongs to the ABC-4 integral membrane protein family.</text>
</comment>
<protein>
    <submittedName>
        <fullName evidence="10">ABC transporter permease</fullName>
    </submittedName>
</protein>
<organism evidence="10">
    <name type="scientific">Tunturiibacter gelidiferens</name>
    <dbReference type="NCBI Taxonomy" id="3069689"/>
    <lineage>
        <taxon>Bacteria</taxon>
        <taxon>Pseudomonadati</taxon>
        <taxon>Acidobacteriota</taxon>
        <taxon>Terriglobia</taxon>
        <taxon>Terriglobales</taxon>
        <taxon>Acidobacteriaceae</taxon>
        <taxon>Tunturiibacter</taxon>
    </lineage>
</organism>
<accession>A0AAU7Z057</accession>
<proteinExistence type="inferred from homology"/>
<feature type="domain" description="ABC3 transporter permease C-terminal" evidence="8">
    <location>
        <begin position="288"/>
        <end position="401"/>
    </location>
</feature>
<dbReference type="Pfam" id="PF12704">
    <property type="entry name" value="MacB_PCD"/>
    <property type="match status" value="1"/>
</dbReference>
<evidence type="ECO:0000313" key="10">
    <source>
        <dbReference type="EMBL" id="XCB22148.1"/>
    </source>
</evidence>
<keyword evidence="4 7" id="KW-1133">Transmembrane helix</keyword>
<sequence>MNVLHFSRSIVRTLVRNKVRALLMMAGVTIGIASLTILTSIGESTRRETMKLFKNMLGTFDTVIIRPGSSKNRGMVSLTNVEPSLKFDDATAIATQIPEIRQLAQVQNALDIDVKYRDRSGTPAIFGVSSNWLELRGDEVTEGKFFSEDDVRSLARVAILGADTQKQLFPDEDSIGKTIRIGDVPFIVRGVMVARGAGPAGGSLDNLIFIPVTTASKRLFNRDFFTMLIVQLKDPDQGQLAIEHIQALLRARHHLAPGTLDDFNVTNPRAVMAEVTTMGSTIRKLLLIVAVLATGIGGIVIMSVTLIGVSERRKEIGVRRAVGASRNAILVQFLLEAVLLSFAGGIVGIVIGIGGTQFVSRLQRLPFLLQPEAVLKATLLSIGLGLLFGVYPAWRAATTNPIDALRD</sequence>
<comment type="subcellular location">
    <subcellularLocation>
        <location evidence="1">Cell membrane</location>
        <topology evidence="1">Multi-pass membrane protein</topology>
    </subcellularLocation>
</comment>
<reference evidence="10" key="1">
    <citation type="submission" date="2023-08" db="EMBL/GenBank/DDBJ databases">
        <authorList>
            <person name="Messyasz A."/>
            <person name="Mannisto M.K."/>
            <person name="Kerkhof L.J."/>
            <person name="Haggblom M."/>
        </authorList>
    </citation>
    <scope>NUCLEOTIDE SEQUENCE</scope>
    <source>
        <strain evidence="10">M8UP39</strain>
    </source>
</reference>
<dbReference type="RefSeq" id="WP_353072145.1">
    <property type="nucleotide sequence ID" value="NZ_CP132938.1"/>
</dbReference>
<feature type="transmembrane region" description="Helical" evidence="7">
    <location>
        <begin position="373"/>
        <end position="394"/>
    </location>
</feature>
<evidence type="ECO:0000256" key="5">
    <source>
        <dbReference type="ARBA" id="ARBA00023136"/>
    </source>
</evidence>
<evidence type="ECO:0000259" key="8">
    <source>
        <dbReference type="Pfam" id="PF02687"/>
    </source>
</evidence>
<dbReference type="InterPro" id="IPR003838">
    <property type="entry name" value="ABC3_permease_C"/>
</dbReference>
<evidence type="ECO:0000256" key="6">
    <source>
        <dbReference type="ARBA" id="ARBA00038076"/>
    </source>
</evidence>
<dbReference type="InterPro" id="IPR050250">
    <property type="entry name" value="Macrolide_Exporter_MacB"/>
</dbReference>